<evidence type="ECO:0000313" key="2">
    <source>
        <dbReference type="Proteomes" id="UP000886860"/>
    </source>
</evidence>
<protein>
    <recommendedName>
        <fullName evidence="3">Glycosyl hydrolase family 32 N-terminal domain-containing protein</fullName>
    </recommendedName>
</protein>
<comment type="caution">
    <text evidence="1">The sequence shown here is derived from an EMBL/GenBank/DDBJ whole genome shotgun (WGS) entry which is preliminary data.</text>
</comment>
<dbReference type="Gene3D" id="2.115.10.20">
    <property type="entry name" value="Glycosyl hydrolase domain, family 43"/>
    <property type="match status" value="2"/>
</dbReference>
<dbReference type="SUPFAM" id="SSF75005">
    <property type="entry name" value="Arabinanase/levansucrase/invertase"/>
    <property type="match status" value="1"/>
</dbReference>
<proteinExistence type="predicted"/>
<dbReference type="InterPro" id="IPR023296">
    <property type="entry name" value="Glyco_hydro_beta-prop_sf"/>
</dbReference>
<reference evidence="1" key="1">
    <citation type="submission" date="2020-10" db="EMBL/GenBank/DDBJ databases">
        <authorList>
            <person name="Gilroy R."/>
        </authorList>
    </citation>
    <scope>NUCLEOTIDE SEQUENCE</scope>
    <source>
        <strain evidence="1">CHK123-3438</strain>
    </source>
</reference>
<sequence>MNQYFFFMRALVNPQGTENAVIRVEKMVKDEENNPLFTEDRPWEVRIDNGYPNVIYNPEQKRYQCYYTLIIEDKDCFGVSREERAKRDYCPRDDRITGVAYAESEDGIHWEKPELGICTWKGNKKNNLIFIYAHGTGVMLDPKEPDPMRRYKMVTKIDKPDGTNFMAVSFSEDGIHWQEPIPWPEYNPPADSHNLPFWNEKEKCYMVISRIWRDGIRVAAISRSKDFIHWEKPREVARGTGFQNQIYSMPVFYWKNLYLGLASIFHEGDRKDEQFDLVDLQLTYGVNPERFDFAVFGENILDRGSGTYPAGEFDCGCIFAGPPVEDTEGNLWVYYMGGNGRHTNFRETSFARASWKADKFAALIPRDRKQTSVVATSRLQFTGNCLEILADPLTEGEPFHIEAEIAPSWNQNGFENFTFASGTVKPSAEGWYSIVFEHGSWEELKGRRVVLKLRFQGAKLWALRGAFQIAEYKFEE</sequence>
<evidence type="ECO:0000313" key="1">
    <source>
        <dbReference type="EMBL" id="HIT41123.1"/>
    </source>
</evidence>
<dbReference type="Proteomes" id="UP000886860">
    <property type="component" value="Unassembled WGS sequence"/>
</dbReference>
<reference evidence="1" key="2">
    <citation type="journal article" date="2021" name="PeerJ">
        <title>Extensive microbial diversity within the chicken gut microbiome revealed by metagenomics and culture.</title>
        <authorList>
            <person name="Gilroy R."/>
            <person name="Ravi A."/>
            <person name="Getino M."/>
            <person name="Pursley I."/>
            <person name="Horton D.L."/>
            <person name="Alikhan N.F."/>
            <person name="Baker D."/>
            <person name="Gharbi K."/>
            <person name="Hall N."/>
            <person name="Watson M."/>
            <person name="Adriaenssens E.M."/>
            <person name="Foster-Nyarko E."/>
            <person name="Jarju S."/>
            <person name="Secka A."/>
            <person name="Antonio M."/>
            <person name="Oren A."/>
            <person name="Chaudhuri R.R."/>
            <person name="La Ragione R."/>
            <person name="Hildebrand F."/>
            <person name="Pallen M.J."/>
        </authorList>
    </citation>
    <scope>NUCLEOTIDE SEQUENCE</scope>
    <source>
        <strain evidence="1">CHK123-3438</strain>
    </source>
</reference>
<accession>A0A9D1GHU3</accession>
<dbReference type="AlphaFoldDB" id="A0A9D1GHU3"/>
<organism evidence="1 2">
    <name type="scientific">Candidatus Caccovicinus merdipullorum</name>
    <dbReference type="NCBI Taxonomy" id="2840724"/>
    <lineage>
        <taxon>Bacteria</taxon>
        <taxon>Bacillati</taxon>
        <taxon>Bacillota</taxon>
        <taxon>Clostridia</taxon>
        <taxon>Eubacteriales</taxon>
        <taxon>Candidatus Caccovicinus</taxon>
    </lineage>
</organism>
<name>A0A9D1GHU3_9FIRM</name>
<dbReference type="EMBL" id="DVKS01000055">
    <property type="protein sequence ID" value="HIT41123.1"/>
    <property type="molecule type" value="Genomic_DNA"/>
</dbReference>
<evidence type="ECO:0008006" key="3">
    <source>
        <dbReference type="Google" id="ProtNLM"/>
    </source>
</evidence>
<gene>
    <name evidence="1" type="ORF">IAB60_03310</name>
</gene>